<name>A0A4P9ZS86_9FUNG</name>
<dbReference type="PANTHER" id="PTHR32226:SF2">
    <property type="entry name" value="TELO2-INTERACTING PROTEIN 2"/>
    <property type="match status" value="1"/>
</dbReference>
<accession>A0A4P9ZS86</accession>
<comment type="similarity">
    <text evidence="1">Belongs to the TTI2 family.</text>
</comment>
<dbReference type="STRING" id="215637.A0A4P9ZS86"/>
<protein>
    <submittedName>
        <fullName evidence="3">Uncharacterized protein</fullName>
    </submittedName>
</protein>
<dbReference type="GO" id="GO:0005634">
    <property type="term" value="C:nucleus"/>
    <property type="evidence" value="ECO:0007669"/>
    <property type="project" value="TreeGrafter"/>
</dbReference>
<proteinExistence type="inferred from homology"/>
<evidence type="ECO:0000313" key="4">
    <source>
        <dbReference type="Proteomes" id="UP000268162"/>
    </source>
</evidence>
<evidence type="ECO:0000256" key="1">
    <source>
        <dbReference type="ARBA" id="ARBA00034736"/>
    </source>
</evidence>
<feature type="region of interest" description="Disordered" evidence="2">
    <location>
        <begin position="63"/>
        <end position="90"/>
    </location>
</feature>
<reference evidence="4" key="1">
    <citation type="journal article" date="2018" name="Nat. Microbiol.">
        <title>Leveraging single-cell genomics to expand the fungal tree of life.</title>
        <authorList>
            <person name="Ahrendt S.R."/>
            <person name="Quandt C.A."/>
            <person name="Ciobanu D."/>
            <person name="Clum A."/>
            <person name="Salamov A."/>
            <person name="Andreopoulos B."/>
            <person name="Cheng J.F."/>
            <person name="Woyke T."/>
            <person name="Pelin A."/>
            <person name="Henrissat B."/>
            <person name="Reynolds N.K."/>
            <person name="Benny G.L."/>
            <person name="Smith M.E."/>
            <person name="James T.Y."/>
            <person name="Grigoriev I.V."/>
        </authorList>
    </citation>
    <scope>NUCLEOTIDE SEQUENCE [LARGE SCALE GENOMIC DNA]</scope>
    <source>
        <strain evidence="4">RSA 468</strain>
    </source>
</reference>
<evidence type="ECO:0000313" key="3">
    <source>
        <dbReference type="EMBL" id="RKP35651.1"/>
    </source>
</evidence>
<dbReference type="PANTHER" id="PTHR32226">
    <property type="entry name" value="TELO2-INTERACTING PROTEIN 2"/>
    <property type="match status" value="1"/>
</dbReference>
<organism evidence="3 4">
    <name type="scientific">Dimargaris cristalligena</name>
    <dbReference type="NCBI Taxonomy" id="215637"/>
    <lineage>
        <taxon>Eukaryota</taxon>
        <taxon>Fungi</taxon>
        <taxon>Fungi incertae sedis</taxon>
        <taxon>Zoopagomycota</taxon>
        <taxon>Kickxellomycotina</taxon>
        <taxon>Dimargaritomycetes</taxon>
        <taxon>Dimargaritales</taxon>
        <taxon>Dimargaritaceae</taxon>
        <taxon>Dimargaris</taxon>
    </lineage>
</organism>
<keyword evidence="4" id="KW-1185">Reference proteome</keyword>
<feature type="compositionally biased region" description="Low complexity" evidence="2">
    <location>
        <begin position="81"/>
        <end position="90"/>
    </location>
</feature>
<dbReference type="AlphaFoldDB" id="A0A4P9ZS86"/>
<dbReference type="GO" id="GO:0005829">
    <property type="term" value="C:cytosol"/>
    <property type="evidence" value="ECO:0007669"/>
    <property type="project" value="TreeGrafter"/>
</dbReference>
<dbReference type="Proteomes" id="UP000268162">
    <property type="component" value="Unassembled WGS sequence"/>
</dbReference>
<dbReference type="InterPro" id="IPR018870">
    <property type="entry name" value="Tti2"/>
</dbReference>
<dbReference type="EMBL" id="ML002819">
    <property type="protein sequence ID" value="RKP35651.1"/>
    <property type="molecule type" value="Genomic_DNA"/>
</dbReference>
<dbReference type="GO" id="GO:0110078">
    <property type="term" value="C:TTT Hsp90 cochaperone complex"/>
    <property type="evidence" value="ECO:0007669"/>
    <property type="project" value="InterPro"/>
</dbReference>
<sequence length="512" mass="57180">MATNSLHDQLLTSFRKLIVPAWFASLVHQTDPVQNAEDPVTFRQRTGAALADIHTQLNQLLKQEPEEKGLDAETKPRLPGTTTPETSSTEPSFIAVGVAVCAQFHTTATIDRPWTNRELESIARRILRQLASLSQRYQPTAPVPCLSSIVPEDNHGRPNENSTHPPTATDEVNGGNDHDAETPPVDTQLVHSYFMAIVNDWIRPAFSHATPRWATVRPNAGVPHRRDQENQRVLFHSDQPWKKEYPATVAILDWCIQYAPTTIWRADNASPRHLLAVMPPVLTLLDDYDTACKLQGVYLVQRLLVSSAATVKHLKTTGLALAINDAIMQAILYRPQEPLALNLLQANWTTLLQLTDVLHIPRSEPWFDCLQNLVEHGLLPNFLYHGQHIQVRPVLLDQIGGLTERMGLSVTLFLKPMLHECCQSLGEPILGGPTLLKIHIAASRALVSLARACRPRLDNYGPDIYQSVRASWEETLLPENQELTELPELIALLREFTEIVADPSDSQTPEPA</sequence>
<feature type="region of interest" description="Disordered" evidence="2">
    <location>
        <begin position="150"/>
        <end position="182"/>
    </location>
</feature>
<feature type="compositionally biased region" description="Basic and acidic residues" evidence="2">
    <location>
        <begin position="63"/>
        <end position="76"/>
    </location>
</feature>
<dbReference type="Pfam" id="PF10521">
    <property type="entry name" value="Tti2"/>
    <property type="match status" value="1"/>
</dbReference>
<evidence type="ECO:0000256" key="2">
    <source>
        <dbReference type="SAM" id="MobiDB-lite"/>
    </source>
</evidence>
<gene>
    <name evidence="3" type="ORF">BJ085DRAFT_35573</name>
</gene>